<keyword evidence="1" id="KW-0040">ANK repeat</keyword>
<sequence>MTQRTPYMEACERANAPILRELLRAGAHLHWRDKQNRCAADGIIDATIRAMHDAAASTWTPATSGLFPTPFRKAGLALAFVAKCQATASARAQKCATRVALAARIALQKRLVECKVRYDTEKRQSDGQLVLIRRRATMDAVDERFDGARAAILVDAEAAVLARRRASEPRALCTSDLFRILSYCTYVPMAPSHVRISASVPSRAVADQLAANAVTMDAICAEMLAIEATQTIDPSRGVSCLKESGESQATVRVTILEARHLPRRVNRQLIDPFVRVRVLEKSGQVAAPFEATDPRFDDEWPSWDHALTFPVPSIHCDVHVQVVDTASGRPELAGEVRLPLRSYLDQKEHDEWLTLPPTLKQQLLEGPNARTPPATLHVLIAFTHAKV</sequence>
<dbReference type="Proteomes" id="UP000030745">
    <property type="component" value="Unassembled WGS sequence"/>
</dbReference>
<feature type="repeat" description="ANK" evidence="1">
    <location>
        <begin position="2"/>
        <end position="34"/>
    </location>
</feature>
<dbReference type="CDD" id="cd00030">
    <property type="entry name" value="C2"/>
    <property type="match status" value="1"/>
</dbReference>
<evidence type="ECO:0000259" key="2">
    <source>
        <dbReference type="PROSITE" id="PS50004"/>
    </source>
</evidence>
<dbReference type="Pfam" id="PF00168">
    <property type="entry name" value="C2"/>
    <property type="match status" value="1"/>
</dbReference>
<dbReference type="PROSITE" id="PS50004">
    <property type="entry name" value="C2"/>
    <property type="match status" value="1"/>
</dbReference>
<proteinExistence type="predicted"/>
<dbReference type="SUPFAM" id="SSF49562">
    <property type="entry name" value="C2 domain (Calcium/lipid-binding domain, CaLB)"/>
    <property type="match status" value="1"/>
</dbReference>
<name>A0A067CBW2_SAPPC</name>
<dbReference type="VEuPathDB" id="FungiDB:SPRG_07276"/>
<keyword evidence="4" id="KW-1185">Reference proteome</keyword>
<organism evidence="3 4">
    <name type="scientific">Saprolegnia parasitica (strain CBS 223.65)</name>
    <dbReference type="NCBI Taxonomy" id="695850"/>
    <lineage>
        <taxon>Eukaryota</taxon>
        <taxon>Sar</taxon>
        <taxon>Stramenopiles</taxon>
        <taxon>Oomycota</taxon>
        <taxon>Saprolegniomycetes</taxon>
        <taxon>Saprolegniales</taxon>
        <taxon>Saprolegniaceae</taxon>
        <taxon>Saprolegnia</taxon>
    </lineage>
</organism>
<reference evidence="3 4" key="1">
    <citation type="journal article" date="2013" name="PLoS Genet.">
        <title>Distinctive expansion of potential virulence genes in the genome of the oomycete fish pathogen Saprolegnia parasitica.</title>
        <authorList>
            <person name="Jiang R.H."/>
            <person name="de Bruijn I."/>
            <person name="Haas B.J."/>
            <person name="Belmonte R."/>
            <person name="Lobach L."/>
            <person name="Christie J."/>
            <person name="van den Ackerveken G."/>
            <person name="Bottin A."/>
            <person name="Bulone V."/>
            <person name="Diaz-Moreno S.M."/>
            <person name="Dumas B."/>
            <person name="Fan L."/>
            <person name="Gaulin E."/>
            <person name="Govers F."/>
            <person name="Grenville-Briggs L.J."/>
            <person name="Horner N.R."/>
            <person name="Levin J.Z."/>
            <person name="Mammella M."/>
            <person name="Meijer H.J."/>
            <person name="Morris P."/>
            <person name="Nusbaum C."/>
            <person name="Oome S."/>
            <person name="Phillips A.J."/>
            <person name="van Rooyen D."/>
            <person name="Rzeszutek E."/>
            <person name="Saraiva M."/>
            <person name="Secombes C.J."/>
            <person name="Seidl M.F."/>
            <person name="Snel B."/>
            <person name="Stassen J.H."/>
            <person name="Sykes S."/>
            <person name="Tripathy S."/>
            <person name="van den Berg H."/>
            <person name="Vega-Arreguin J.C."/>
            <person name="Wawra S."/>
            <person name="Young S.K."/>
            <person name="Zeng Q."/>
            <person name="Dieguez-Uribeondo J."/>
            <person name="Russ C."/>
            <person name="Tyler B.M."/>
            <person name="van West P."/>
        </authorList>
    </citation>
    <scope>NUCLEOTIDE SEQUENCE [LARGE SCALE GENOMIC DNA]</scope>
    <source>
        <strain evidence="3 4">CBS 223.65</strain>
    </source>
</reference>
<evidence type="ECO:0000256" key="1">
    <source>
        <dbReference type="PROSITE-ProRule" id="PRU00023"/>
    </source>
</evidence>
<protein>
    <recommendedName>
        <fullName evidence="2">C2 domain-containing protein</fullName>
    </recommendedName>
</protein>
<dbReference type="GeneID" id="24129560"/>
<dbReference type="RefSeq" id="XP_012201446.1">
    <property type="nucleotide sequence ID" value="XM_012346056.1"/>
</dbReference>
<dbReference type="InterPro" id="IPR035892">
    <property type="entry name" value="C2_domain_sf"/>
</dbReference>
<dbReference type="PROSITE" id="PS50088">
    <property type="entry name" value="ANK_REPEAT"/>
    <property type="match status" value="1"/>
</dbReference>
<dbReference type="KEGG" id="spar:SPRG_07276"/>
<dbReference type="InterPro" id="IPR000008">
    <property type="entry name" value="C2_dom"/>
</dbReference>
<dbReference type="EMBL" id="KK583214">
    <property type="protein sequence ID" value="KDO27998.1"/>
    <property type="molecule type" value="Genomic_DNA"/>
</dbReference>
<dbReference type="InterPro" id="IPR002110">
    <property type="entry name" value="Ankyrin_rpt"/>
</dbReference>
<dbReference type="AlphaFoldDB" id="A0A067CBW2"/>
<evidence type="ECO:0000313" key="3">
    <source>
        <dbReference type="EMBL" id="KDO27998.1"/>
    </source>
</evidence>
<accession>A0A067CBW2</accession>
<dbReference type="Gene3D" id="2.60.40.150">
    <property type="entry name" value="C2 domain"/>
    <property type="match status" value="1"/>
</dbReference>
<dbReference type="SMART" id="SM00239">
    <property type="entry name" value="C2"/>
    <property type="match status" value="1"/>
</dbReference>
<feature type="domain" description="C2" evidence="2">
    <location>
        <begin position="232"/>
        <end position="353"/>
    </location>
</feature>
<dbReference type="OrthoDB" id="194358at2759"/>
<gene>
    <name evidence="3" type="ORF">SPRG_07276</name>
</gene>
<evidence type="ECO:0000313" key="4">
    <source>
        <dbReference type="Proteomes" id="UP000030745"/>
    </source>
</evidence>